<dbReference type="EMBL" id="FUEZ01000004">
    <property type="protein sequence ID" value="SPM42688.1"/>
    <property type="molecule type" value="Genomic_DNA"/>
</dbReference>
<evidence type="ECO:0000313" key="6">
    <source>
        <dbReference type="Proteomes" id="UP000240424"/>
    </source>
</evidence>
<sequence>MDYGALPPEINSARMYSGPGSAPMLTAAAAWDGLAMELGRAASSYQSVITGLVSEGWLGPTSASMAAAVNPYTTWMSLTGAKAEQAATQAAAAAVAYEAALAATVPPAAVTANRTALATLVATNFLGINTPAIAANEAQYSEMWAQDAAAMYGYAGSSAAATRMASFSQPPETTTQTGQADQDANVSQVTSTSAASGTQSALSQLTSSVPDALQSFASPLSSTPASSSSLTASSLTSGSVWDFLNSNFLNGIISGGYINPAIVEPAITASMADVNAVALGGSPQTQAIPPMGSGSGNAGWTPIAGAGLGGTSPGATGVPFGDPPLGATGVPGTDASMFSAGSNQARFVGRLSVPEAWTVATQVENHAGSALPGGGWTSTPLPESPAAVPGMPGMPAASTAGRSFGSGPRYGFHVTVMPRPPAAG</sequence>
<dbReference type="Pfam" id="PF12484">
    <property type="entry name" value="PPE-SVP"/>
    <property type="match status" value="1"/>
</dbReference>
<dbReference type="InterPro" id="IPR000030">
    <property type="entry name" value="PPE_dom"/>
</dbReference>
<dbReference type="FunFam" id="1.20.1260.20:FF:000001">
    <property type="entry name" value="PPE family protein PPE41"/>
    <property type="match status" value="1"/>
</dbReference>
<name>A0A2U3PG17_9MYCO</name>
<dbReference type="Gene3D" id="1.20.1260.20">
    <property type="entry name" value="PPE superfamily"/>
    <property type="match status" value="1"/>
</dbReference>
<proteinExistence type="inferred from homology"/>
<evidence type="ECO:0000313" key="5">
    <source>
        <dbReference type="EMBL" id="SPM42688.1"/>
    </source>
</evidence>
<feature type="domain" description="PPE family C-terminal" evidence="4">
    <location>
        <begin position="339"/>
        <end position="420"/>
    </location>
</feature>
<dbReference type="STRING" id="1841861.GCA_900157365_03228"/>
<evidence type="ECO:0000259" key="3">
    <source>
        <dbReference type="Pfam" id="PF00823"/>
    </source>
</evidence>
<gene>
    <name evidence="5" type="ORF">MNAB215_4908</name>
</gene>
<protein>
    <recommendedName>
        <fullName evidence="7">PPE family protein</fullName>
    </recommendedName>
</protein>
<dbReference type="PANTHER" id="PTHR46766">
    <property type="entry name" value="GLUTAMINE-RICH PROTEIN 2"/>
    <property type="match status" value="1"/>
</dbReference>
<dbReference type="OrthoDB" id="4705970at2"/>
<keyword evidence="6" id="KW-1185">Reference proteome</keyword>
<evidence type="ECO:0008006" key="7">
    <source>
        <dbReference type="Google" id="ProtNLM"/>
    </source>
</evidence>
<evidence type="ECO:0000256" key="1">
    <source>
        <dbReference type="ARBA" id="ARBA00010652"/>
    </source>
</evidence>
<accession>A0A2U3PG17</accession>
<feature type="domain" description="PPE" evidence="3">
    <location>
        <begin position="2"/>
        <end position="164"/>
    </location>
</feature>
<organism evidence="5 6">
    <name type="scientific">Mycobacterium numidiamassiliense</name>
    <dbReference type="NCBI Taxonomy" id="1841861"/>
    <lineage>
        <taxon>Bacteria</taxon>
        <taxon>Bacillati</taxon>
        <taxon>Actinomycetota</taxon>
        <taxon>Actinomycetes</taxon>
        <taxon>Mycobacteriales</taxon>
        <taxon>Mycobacteriaceae</taxon>
        <taxon>Mycobacterium</taxon>
    </lineage>
</organism>
<dbReference type="RefSeq" id="WP_077081094.1">
    <property type="nucleotide sequence ID" value="NZ_FUEZ01000004.1"/>
</dbReference>
<feature type="region of interest" description="Disordered" evidence="2">
    <location>
        <begin position="300"/>
        <end position="323"/>
    </location>
</feature>
<dbReference type="Proteomes" id="UP000240424">
    <property type="component" value="Unassembled WGS sequence"/>
</dbReference>
<dbReference type="InterPro" id="IPR038332">
    <property type="entry name" value="PPE_sf"/>
</dbReference>
<reference evidence="5 6" key="1">
    <citation type="submission" date="2017-01" db="EMBL/GenBank/DDBJ databases">
        <authorList>
            <consortium name="Urmite Genomes"/>
        </authorList>
    </citation>
    <scope>NUCLEOTIDE SEQUENCE [LARGE SCALE GENOMIC DNA]</scope>
    <source>
        <strain evidence="5 6">AB215</strain>
    </source>
</reference>
<evidence type="ECO:0000259" key="4">
    <source>
        <dbReference type="Pfam" id="PF12484"/>
    </source>
</evidence>
<dbReference type="SUPFAM" id="SSF140459">
    <property type="entry name" value="PE/PPE dimer-like"/>
    <property type="match status" value="1"/>
</dbReference>
<feature type="compositionally biased region" description="Low complexity" evidence="2">
    <location>
        <begin position="173"/>
        <end position="192"/>
    </location>
</feature>
<dbReference type="AlphaFoldDB" id="A0A2U3PG17"/>
<comment type="similarity">
    <text evidence="1">Belongs to the mycobacterial PPE family.</text>
</comment>
<dbReference type="Pfam" id="PF00823">
    <property type="entry name" value="PPE"/>
    <property type="match status" value="1"/>
</dbReference>
<evidence type="ECO:0000256" key="2">
    <source>
        <dbReference type="SAM" id="MobiDB-lite"/>
    </source>
</evidence>
<feature type="region of interest" description="Disordered" evidence="2">
    <location>
        <begin position="165"/>
        <end position="192"/>
    </location>
</feature>
<dbReference type="InterPro" id="IPR022171">
    <property type="entry name" value="PPE_C"/>
</dbReference>
<dbReference type="GO" id="GO:0052572">
    <property type="term" value="P:response to host immune response"/>
    <property type="evidence" value="ECO:0007669"/>
    <property type="project" value="TreeGrafter"/>
</dbReference>
<dbReference type="PANTHER" id="PTHR46766:SF1">
    <property type="entry name" value="GLUTAMINE-RICH PROTEIN 2"/>
    <property type="match status" value="1"/>
</dbReference>